<sequence length="80" mass="8278">MTTIEAKLAAAHLGDLLQRAASGEDIVISSAGVPSARLVPIADPTTKGQRRLGGLAGLGTVPDDFDDPLPDEILVLFEGR</sequence>
<accession>A0A916Y3U6</accession>
<comment type="similarity">
    <text evidence="1">Belongs to the phD/YefM antitoxin family.</text>
</comment>
<evidence type="ECO:0000313" key="2">
    <source>
        <dbReference type="EMBL" id="GGD28383.1"/>
    </source>
</evidence>
<dbReference type="EMBL" id="BMJJ01000008">
    <property type="protein sequence ID" value="GGD28383.1"/>
    <property type="molecule type" value="Genomic_DNA"/>
</dbReference>
<proteinExistence type="inferred from homology"/>
<evidence type="ECO:0000313" key="3">
    <source>
        <dbReference type="Proteomes" id="UP000613160"/>
    </source>
</evidence>
<reference evidence="2" key="2">
    <citation type="submission" date="2020-09" db="EMBL/GenBank/DDBJ databases">
        <authorList>
            <person name="Sun Q."/>
            <person name="Zhou Y."/>
        </authorList>
    </citation>
    <scope>NUCLEOTIDE SEQUENCE</scope>
    <source>
        <strain evidence="2">CGMCC 1.15493</strain>
    </source>
</reference>
<evidence type="ECO:0000256" key="1">
    <source>
        <dbReference type="ARBA" id="ARBA00009981"/>
    </source>
</evidence>
<dbReference type="Proteomes" id="UP000613160">
    <property type="component" value="Unassembled WGS sequence"/>
</dbReference>
<keyword evidence="3" id="KW-1185">Reference proteome</keyword>
<organism evidence="2 3">
    <name type="scientific">Aureimonas glaciei</name>
    <dbReference type="NCBI Taxonomy" id="1776957"/>
    <lineage>
        <taxon>Bacteria</taxon>
        <taxon>Pseudomonadati</taxon>
        <taxon>Pseudomonadota</taxon>
        <taxon>Alphaproteobacteria</taxon>
        <taxon>Hyphomicrobiales</taxon>
        <taxon>Aurantimonadaceae</taxon>
        <taxon>Aureimonas</taxon>
    </lineage>
</organism>
<dbReference type="RefSeq" id="WP_188852994.1">
    <property type="nucleotide sequence ID" value="NZ_BMJJ01000008.1"/>
</dbReference>
<dbReference type="Gene3D" id="3.40.1620.10">
    <property type="entry name" value="YefM-like domain"/>
    <property type="match status" value="1"/>
</dbReference>
<reference evidence="2" key="1">
    <citation type="journal article" date="2014" name="Int. J. Syst. Evol. Microbiol.">
        <title>Complete genome sequence of Corynebacterium casei LMG S-19264T (=DSM 44701T), isolated from a smear-ripened cheese.</title>
        <authorList>
            <consortium name="US DOE Joint Genome Institute (JGI-PGF)"/>
            <person name="Walter F."/>
            <person name="Albersmeier A."/>
            <person name="Kalinowski J."/>
            <person name="Ruckert C."/>
        </authorList>
    </citation>
    <scope>NUCLEOTIDE SEQUENCE</scope>
    <source>
        <strain evidence="2">CGMCC 1.15493</strain>
    </source>
</reference>
<protein>
    <submittedName>
        <fullName evidence="2">Antitoxin</fullName>
    </submittedName>
</protein>
<name>A0A916Y3U6_9HYPH</name>
<dbReference type="AlphaFoldDB" id="A0A916Y3U6"/>
<comment type="caution">
    <text evidence="2">The sequence shown here is derived from an EMBL/GenBank/DDBJ whole genome shotgun (WGS) entry which is preliminary data.</text>
</comment>
<dbReference type="NCBIfam" id="TIGR01552">
    <property type="entry name" value="phd_fam"/>
    <property type="match status" value="1"/>
</dbReference>
<dbReference type="InterPro" id="IPR036165">
    <property type="entry name" value="YefM-like_sf"/>
</dbReference>
<dbReference type="SUPFAM" id="SSF143120">
    <property type="entry name" value="YefM-like"/>
    <property type="match status" value="1"/>
</dbReference>
<gene>
    <name evidence="2" type="ORF">GCM10011335_34460</name>
</gene>